<dbReference type="OrthoDB" id="2607904at2759"/>
<dbReference type="EMBL" id="JANBUL010000276">
    <property type="protein sequence ID" value="KAJ2777675.1"/>
    <property type="molecule type" value="Genomic_DNA"/>
</dbReference>
<comment type="caution">
    <text evidence="1">The sequence shown here is derived from an EMBL/GenBank/DDBJ whole genome shotgun (WGS) entry which is preliminary data.</text>
</comment>
<name>A0A9W8H924_9FUNG</name>
<dbReference type="Proteomes" id="UP001140217">
    <property type="component" value="Unassembled WGS sequence"/>
</dbReference>
<organism evidence="1 2">
    <name type="scientific">Coemansia javaensis</name>
    <dbReference type="NCBI Taxonomy" id="2761396"/>
    <lineage>
        <taxon>Eukaryota</taxon>
        <taxon>Fungi</taxon>
        <taxon>Fungi incertae sedis</taxon>
        <taxon>Zoopagomycota</taxon>
        <taxon>Kickxellomycotina</taxon>
        <taxon>Kickxellomycetes</taxon>
        <taxon>Kickxellales</taxon>
        <taxon>Kickxellaceae</taxon>
        <taxon>Coemansia</taxon>
    </lineage>
</organism>
<accession>A0A9W8H924</accession>
<sequence>MNLCDLPDDILYLVLKAAMVYRGRIDLPLHLAAAAKRLRAAAGKLAGVVTLNLYVVAEKRMLGWDGADATDHETDIKAIYDDIVAAIPGVLSLGLTLGSPDSVAQELGQRLVVHYSGQLENLSISGPVAVPRNTEFKQLKRLNLEYGCIGTSRPPRDDSAVLAMVRRALEKAYKCETRELVVPGNTSPTVIGMVVSAPVTHLTLHLASMDVVTDLIRRTSNVTTLSIIRLSTDNVQPDILVPSPDSGHTVEPLNTGITELRSGC</sequence>
<protein>
    <submittedName>
        <fullName evidence="1">Uncharacterized protein</fullName>
    </submittedName>
</protein>
<dbReference type="AlphaFoldDB" id="A0A9W8H924"/>
<keyword evidence="2" id="KW-1185">Reference proteome</keyword>
<proteinExistence type="predicted"/>
<reference evidence="1" key="1">
    <citation type="submission" date="2022-07" db="EMBL/GenBank/DDBJ databases">
        <title>Phylogenomic reconstructions and comparative analyses of Kickxellomycotina fungi.</title>
        <authorList>
            <person name="Reynolds N.K."/>
            <person name="Stajich J.E."/>
            <person name="Barry K."/>
            <person name="Grigoriev I.V."/>
            <person name="Crous P."/>
            <person name="Smith M.E."/>
        </authorList>
    </citation>
    <scope>NUCLEOTIDE SEQUENCE</scope>
    <source>
        <strain evidence="1">NBRC 105414</strain>
    </source>
</reference>
<evidence type="ECO:0000313" key="1">
    <source>
        <dbReference type="EMBL" id="KAJ2777675.1"/>
    </source>
</evidence>
<evidence type="ECO:0000313" key="2">
    <source>
        <dbReference type="Proteomes" id="UP001140217"/>
    </source>
</evidence>
<gene>
    <name evidence="1" type="ORF">H4R18_005036</name>
</gene>